<dbReference type="Pfam" id="PF07963">
    <property type="entry name" value="N_methyl"/>
    <property type="match status" value="1"/>
</dbReference>
<feature type="transmembrane region" description="Helical" evidence="10">
    <location>
        <begin position="21"/>
        <end position="40"/>
    </location>
</feature>
<evidence type="ECO:0000313" key="12">
    <source>
        <dbReference type="EMBL" id="SCT12798.1"/>
    </source>
</evidence>
<dbReference type="GO" id="GO:0030420">
    <property type="term" value="P:establishment of competence for transformation"/>
    <property type="evidence" value="ECO:0007669"/>
    <property type="project" value="UniProtKB-UniRule"/>
</dbReference>
<evidence type="ECO:0000256" key="1">
    <source>
        <dbReference type="ARBA" id="ARBA00004162"/>
    </source>
</evidence>
<dbReference type="PIRSF" id="PIRSF029928">
    <property type="entry name" value="Late_competence_ComGC"/>
    <property type="match status" value="1"/>
</dbReference>
<dbReference type="EMBL" id="FMPG01000001">
    <property type="protein sequence ID" value="SCS22960.1"/>
    <property type="molecule type" value="Genomic_DNA"/>
</dbReference>
<dbReference type="NCBIfam" id="NF040999">
    <property type="entry name" value="pilin_ComGC"/>
    <property type="match status" value="1"/>
</dbReference>
<dbReference type="InterPro" id="IPR016940">
    <property type="entry name" value="ComGC"/>
</dbReference>
<evidence type="ECO:0000313" key="13">
    <source>
        <dbReference type="Proteomes" id="UP000095412"/>
    </source>
</evidence>
<keyword evidence="4" id="KW-0488">Methylation</keyword>
<dbReference type="GO" id="GO:0005886">
    <property type="term" value="C:plasma membrane"/>
    <property type="evidence" value="ECO:0007669"/>
    <property type="project" value="UniProtKB-SubCell"/>
</dbReference>
<keyword evidence="13" id="KW-1185">Reference proteome</keyword>
<evidence type="ECO:0000256" key="5">
    <source>
        <dbReference type="ARBA" id="ARBA00022692"/>
    </source>
</evidence>
<dbReference type="AlphaFoldDB" id="A0A1D4GD80"/>
<dbReference type="GO" id="GO:0015627">
    <property type="term" value="C:type II protein secretion system complex"/>
    <property type="evidence" value="ECO:0007669"/>
    <property type="project" value="InterPro"/>
</dbReference>
<evidence type="ECO:0000256" key="9">
    <source>
        <dbReference type="ARBA" id="ARBA00043982"/>
    </source>
</evidence>
<dbReference type="GO" id="GO:0009986">
    <property type="term" value="C:cell surface"/>
    <property type="evidence" value="ECO:0007669"/>
    <property type="project" value="UniProtKB-SubCell"/>
</dbReference>
<comment type="subcellular location">
    <subcellularLocation>
        <location evidence="1">Cell membrane</location>
        <topology evidence="1">Single-pass membrane protein</topology>
    </subcellularLocation>
    <subcellularLocation>
        <location evidence="2">Cell surface</location>
    </subcellularLocation>
</comment>
<protein>
    <recommendedName>
        <fullName evidence="10">ComG operon protein 3</fullName>
    </recommendedName>
</protein>
<reference evidence="12 13" key="1">
    <citation type="submission" date="2016-09" db="EMBL/GenBank/DDBJ databases">
        <authorList>
            <consortium name="Pathogen Informatics"/>
            <person name="Sun Q."/>
            <person name="Inoue M."/>
        </authorList>
    </citation>
    <scope>NUCLEOTIDE SEQUENCE [LARGE SCALE GENOMIC DNA]</scope>
    <source>
        <strain evidence="12 13">82C</strain>
    </source>
</reference>
<dbReference type="NCBIfam" id="TIGR02532">
    <property type="entry name" value="IV_pilin_GFxxxE"/>
    <property type="match status" value="1"/>
</dbReference>
<evidence type="ECO:0000256" key="8">
    <source>
        <dbReference type="ARBA" id="ARBA00023287"/>
    </source>
</evidence>
<comment type="similarity">
    <text evidence="9 10">Belongs to the ComGC family.</text>
</comment>
<keyword evidence="3 10" id="KW-1003">Cell membrane</keyword>
<keyword evidence="10" id="KW-0813">Transport</keyword>
<dbReference type="Proteomes" id="UP000095412">
    <property type="component" value="Unassembled WGS sequence"/>
</dbReference>
<dbReference type="GO" id="GO:0015628">
    <property type="term" value="P:protein secretion by the type II secretion system"/>
    <property type="evidence" value="ECO:0007669"/>
    <property type="project" value="InterPro"/>
</dbReference>
<evidence type="ECO:0000313" key="14">
    <source>
        <dbReference type="Proteomes" id="UP000095768"/>
    </source>
</evidence>
<dbReference type="InterPro" id="IPR045584">
    <property type="entry name" value="Pilin-like"/>
</dbReference>
<evidence type="ECO:0000256" key="10">
    <source>
        <dbReference type="PIRNR" id="PIRNR029928"/>
    </source>
</evidence>
<dbReference type="SUPFAM" id="SSF54523">
    <property type="entry name" value="Pili subunits"/>
    <property type="match status" value="1"/>
</dbReference>
<accession>A0A1D4GD80</accession>
<evidence type="ECO:0000256" key="6">
    <source>
        <dbReference type="ARBA" id="ARBA00022989"/>
    </source>
</evidence>
<keyword evidence="11" id="KW-0238">DNA-binding</keyword>
<dbReference type="InterPro" id="IPR000983">
    <property type="entry name" value="Bac_GSPG_pilin"/>
</dbReference>
<keyword evidence="8 10" id="KW-0178">Competence</keyword>
<comment type="subunit">
    <text evidence="10">Homodimer.</text>
</comment>
<comment type="function">
    <text evidence="10">Required for transformation and DNA binding.</text>
</comment>
<dbReference type="Proteomes" id="UP000095768">
    <property type="component" value="Unassembled WGS sequence"/>
</dbReference>
<gene>
    <name evidence="11" type="primary">comGC</name>
    <name evidence="11" type="ORF">SAMEA2297795_00030</name>
    <name evidence="12" type="ORF">SAMEA2297796_01802</name>
</gene>
<evidence type="ECO:0000256" key="7">
    <source>
        <dbReference type="ARBA" id="ARBA00023136"/>
    </source>
</evidence>
<dbReference type="EMBL" id="FMPI01000013">
    <property type="protein sequence ID" value="SCT12798.1"/>
    <property type="molecule type" value="Genomic_DNA"/>
</dbReference>
<evidence type="ECO:0000313" key="11">
    <source>
        <dbReference type="EMBL" id="SCS22960.1"/>
    </source>
</evidence>
<sequence>MNRMNRLKNKLNKEAFTLIEMLLVLLIISLLLILIIPNIAKQSSHIQNTGCDAQLKMIDSQIEAYSLKFNKKPNSIDDLITEGYIKENQKQCKSGATITINNGEAVAN</sequence>
<dbReference type="PRINTS" id="PR00813">
    <property type="entry name" value="BCTERIALGSPG"/>
</dbReference>
<evidence type="ECO:0000256" key="2">
    <source>
        <dbReference type="ARBA" id="ARBA00004241"/>
    </source>
</evidence>
<keyword evidence="7 10" id="KW-0472">Membrane</keyword>
<organism evidence="11 14">
    <name type="scientific">Staphylococcus caeli</name>
    <dbReference type="NCBI Taxonomy" id="2201815"/>
    <lineage>
        <taxon>Bacteria</taxon>
        <taxon>Bacillati</taxon>
        <taxon>Bacillota</taxon>
        <taxon>Bacilli</taxon>
        <taxon>Bacillales</taxon>
        <taxon>Staphylococcaceae</taxon>
        <taxon>Staphylococcus</taxon>
    </lineage>
</organism>
<evidence type="ECO:0000256" key="4">
    <source>
        <dbReference type="ARBA" id="ARBA00022481"/>
    </source>
</evidence>
<dbReference type="GO" id="GO:0003677">
    <property type="term" value="F:DNA binding"/>
    <property type="evidence" value="ECO:0007669"/>
    <property type="project" value="UniProtKB-KW"/>
</dbReference>
<keyword evidence="6 10" id="KW-1133">Transmembrane helix</keyword>
<dbReference type="InterPro" id="IPR012902">
    <property type="entry name" value="N_methyl_site"/>
</dbReference>
<proteinExistence type="inferred from homology"/>
<keyword evidence="5 10" id="KW-0812">Transmembrane</keyword>
<reference evidence="11 14" key="2">
    <citation type="submission" date="2016-09" db="EMBL/GenBank/DDBJ databases">
        <authorList>
            <consortium name="Pathogen Informatics"/>
        </authorList>
    </citation>
    <scope>NUCLEOTIDE SEQUENCE [LARGE SCALE GENOMIC DNA]</scope>
    <source>
        <strain evidence="11 14">82B</strain>
    </source>
</reference>
<name>A0A1D4GD80_9STAP</name>
<dbReference type="Gene3D" id="3.30.700.10">
    <property type="entry name" value="Glycoprotein, Type 4 Pilin"/>
    <property type="match status" value="1"/>
</dbReference>
<evidence type="ECO:0000256" key="3">
    <source>
        <dbReference type="ARBA" id="ARBA00022475"/>
    </source>
</evidence>